<reference evidence="2 3" key="1">
    <citation type="journal article" date="2018" name="Sci. Rep.">
        <title>Genomic signatures of local adaptation to the degree of environmental predictability in rotifers.</title>
        <authorList>
            <person name="Franch-Gras L."/>
            <person name="Hahn C."/>
            <person name="Garcia-Roger E.M."/>
            <person name="Carmona M.J."/>
            <person name="Serra M."/>
            <person name="Gomez A."/>
        </authorList>
    </citation>
    <scope>NUCLEOTIDE SEQUENCE [LARGE SCALE GENOMIC DNA]</scope>
    <source>
        <strain evidence="2">HYR1</strain>
    </source>
</reference>
<dbReference type="Proteomes" id="UP000276133">
    <property type="component" value="Unassembled WGS sequence"/>
</dbReference>
<comment type="caution">
    <text evidence="2">The sequence shown here is derived from an EMBL/GenBank/DDBJ whole genome shotgun (WGS) entry which is preliminary data.</text>
</comment>
<evidence type="ECO:0000313" key="2">
    <source>
        <dbReference type="EMBL" id="RNA30050.1"/>
    </source>
</evidence>
<keyword evidence="3" id="KW-1185">Reference proteome</keyword>
<sequence>MKFGMEAQRMNWPLEKIQEEIGKAKKRIEEKAENDDTLDQSISFNFEPKTWIRHPNNSRRVRPSKPVCGSDSSVPSERLVQPTRPSKPAYTADLAVHTVRYCRMT</sequence>
<dbReference type="EMBL" id="REGN01002135">
    <property type="protein sequence ID" value="RNA30050.1"/>
    <property type="molecule type" value="Genomic_DNA"/>
</dbReference>
<name>A0A3M7S333_BRAPC</name>
<protein>
    <submittedName>
        <fullName evidence="2">Uncharacterized protein</fullName>
    </submittedName>
</protein>
<dbReference type="AlphaFoldDB" id="A0A3M7S333"/>
<evidence type="ECO:0000313" key="3">
    <source>
        <dbReference type="Proteomes" id="UP000276133"/>
    </source>
</evidence>
<organism evidence="2 3">
    <name type="scientific">Brachionus plicatilis</name>
    <name type="common">Marine rotifer</name>
    <name type="synonym">Brachionus muelleri</name>
    <dbReference type="NCBI Taxonomy" id="10195"/>
    <lineage>
        <taxon>Eukaryota</taxon>
        <taxon>Metazoa</taxon>
        <taxon>Spiralia</taxon>
        <taxon>Gnathifera</taxon>
        <taxon>Rotifera</taxon>
        <taxon>Eurotatoria</taxon>
        <taxon>Monogononta</taxon>
        <taxon>Pseudotrocha</taxon>
        <taxon>Ploima</taxon>
        <taxon>Brachionidae</taxon>
        <taxon>Brachionus</taxon>
    </lineage>
</organism>
<gene>
    <name evidence="2" type="ORF">BpHYR1_011601</name>
</gene>
<proteinExistence type="predicted"/>
<evidence type="ECO:0000256" key="1">
    <source>
        <dbReference type="SAM" id="MobiDB-lite"/>
    </source>
</evidence>
<feature type="region of interest" description="Disordered" evidence="1">
    <location>
        <begin position="54"/>
        <end position="86"/>
    </location>
</feature>
<accession>A0A3M7S333</accession>